<feature type="transmembrane region" description="Helical" evidence="7">
    <location>
        <begin position="128"/>
        <end position="151"/>
    </location>
</feature>
<comment type="caution">
    <text evidence="8">The sequence shown here is derived from an EMBL/GenBank/DDBJ whole genome shotgun (WGS) entry which is preliminary data.</text>
</comment>
<evidence type="ECO:0000256" key="7">
    <source>
        <dbReference type="SAM" id="Phobius"/>
    </source>
</evidence>
<feature type="transmembrane region" description="Helical" evidence="7">
    <location>
        <begin position="63"/>
        <end position="91"/>
    </location>
</feature>
<name>A0ABW0BJX2_9ACTN</name>
<organism evidence="8 9">
    <name type="scientific">Nocardioides taihuensis</name>
    <dbReference type="NCBI Taxonomy" id="1835606"/>
    <lineage>
        <taxon>Bacteria</taxon>
        <taxon>Bacillati</taxon>
        <taxon>Actinomycetota</taxon>
        <taxon>Actinomycetes</taxon>
        <taxon>Propionibacteriales</taxon>
        <taxon>Nocardioidaceae</taxon>
        <taxon>Nocardioides</taxon>
    </lineage>
</organism>
<evidence type="ECO:0000256" key="3">
    <source>
        <dbReference type="ARBA" id="ARBA00022692"/>
    </source>
</evidence>
<gene>
    <name evidence="8" type="ORF">ACFPGP_12725</name>
</gene>
<dbReference type="PANTHER" id="PTHR30213:SF0">
    <property type="entry name" value="UPF0761 MEMBRANE PROTEIN YIHY"/>
    <property type="match status" value="1"/>
</dbReference>
<evidence type="ECO:0000256" key="6">
    <source>
        <dbReference type="SAM" id="MobiDB-lite"/>
    </source>
</evidence>
<feature type="compositionally biased region" description="Basic and acidic residues" evidence="6">
    <location>
        <begin position="17"/>
        <end position="30"/>
    </location>
</feature>
<feature type="transmembrane region" description="Helical" evidence="7">
    <location>
        <begin position="213"/>
        <end position="231"/>
    </location>
</feature>
<dbReference type="PANTHER" id="PTHR30213">
    <property type="entry name" value="INNER MEMBRANE PROTEIN YHJD"/>
    <property type="match status" value="1"/>
</dbReference>
<feature type="transmembrane region" description="Helical" evidence="7">
    <location>
        <begin position="275"/>
        <end position="297"/>
    </location>
</feature>
<keyword evidence="9" id="KW-1185">Reference proteome</keyword>
<evidence type="ECO:0000256" key="4">
    <source>
        <dbReference type="ARBA" id="ARBA00022989"/>
    </source>
</evidence>
<dbReference type="EMBL" id="JBHSKD010000012">
    <property type="protein sequence ID" value="MFC5177543.1"/>
    <property type="molecule type" value="Genomic_DNA"/>
</dbReference>
<evidence type="ECO:0000313" key="8">
    <source>
        <dbReference type="EMBL" id="MFC5177543.1"/>
    </source>
</evidence>
<comment type="subcellular location">
    <subcellularLocation>
        <location evidence="1">Cell membrane</location>
        <topology evidence="1">Multi-pass membrane protein</topology>
    </subcellularLocation>
</comment>
<evidence type="ECO:0000256" key="1">
    <source>
        <dbReference type="ARBA" id="ARBA00004651"/>
    </source>
</evidence>
<feature type="compositionally biased region" description="Low complexity" evidence="6">
    <location>
        <begin position="1"/>
        <end position="16"/>
    </location>
</feature>
<feature type="transmembrane region" description="Helical" evidence="7">
    <location>
        <begin position="243"/>
        <end position="263"/>
    </location>
</feature>
<sequence length="366" mass="39530">MDDAGPQPGDGPADGPVAERDHQQGDKNDGPRIGPVDDFQRRHSALGLPIAVLYKYFDDQATYLAVIATYYALFAIFPLLLLATSLLGFVLEGNTDLQQQVLESTLSQFPIIGDQFRQPEGLTGSTPAVVLGALVALYGAIGLGTAVQNALNVAWSVPRNSRPNPFLLRIKSLVIVSLSGLAILGLTTLSILASNTQVMGVMDDWPARWPVRLLSILAVALVLTLLLRLGSARSDRTRTTLPGAFLIAILWHGLQTLGAAYVTNVLANASSLNQTFGLVLGLMALLFLASVMGMLGVELNIVIERHLWPRALLTPFTDAVVLTDADRRAYAGYARAQRHKGFQHVLVDFGDGQPFRPSDRDERRSG</sequence>
<keyword evidence="4 7" id="KW-1133">Transmembrane helix</keyword>
<accession>A0ABW0BJX2</accession>
<keyword evidence="5 7" id="KW-0472">Membrane</keyword>
<dbReference type="Proteomes" id="UP001596087">
    <property type="component" value="Unassembled WGS sequence"/>
</dbReference>
<evidence type="ECO:0000256" key="2">
    <source>
        <dbReference type="ARBA" id="ARBA00022475"/>
    </source>
</evidence>
<keyword evidence="3 7" id="KW-0812">Transmembrane</keyword>
<feature type="transmembrane region" description="Helical" evidence="7">
    <location>
        <begin position="172"/>
        <end position="193"/>
    </location>
</feature>
<keyword evidence="2" id="KW-1003">Cell membrane</keyword>
<dbReference type="Pfam" id="PF03631">
    <property type="entry name" value="Virul_fac_BrkB"/>
    <property type="match status" value="1"/>
</dbReference>
<dbReference type="RefSeq" id="WP_378590653.1">
    <property type="nucleotide sequence ID" value="NZ_JBHSKD010000012.1"/>
</dbReference>
<dbReference type="InterPro" id="IPR017039">
    <property type="entry name" value="Virul_fac_BrkB"/>
</dbReference>
<proteinExistence type="predicted"/>
<feature type="region of interest" description="Disordered" evidence="6">
    <location>
        <begin position="1"/>
        <end position="36"/>
    </location>
</feature>
<evidence type="ECO:0000313" key="9">
    <source>
        <dbReference type="Proteomes" id="UP001596087"/>
    </source>
</evidence>
<protein>
    <submittedName>
        <fullName evidence="8">YihY/virulence factor BrkB family protein</fullName>
    </submittedName>
</protein>
<reference evidence="9" key="1">
    <citation type="journal article" date="2019" name="Int. J. Syst. Evol. Microbiol.">
        <title>The Global Catalogue of Microorganisms (GCM) 10K type strain sequencing project: providing services to taxonomists for standard genome sequencing and annotation.</title>
        <authorList>
            <consortium name="The Broad Institute Genomics Platform"/>
            <consortium name="The Broad Institute Genome Sequencing Center for Infectious Disease"/>
            <person name="Wu L."/>
            <person name="Ma J."/>
        </authorList>
    </citation>
    <scope>NUCLEOTIDE SEQUENCE [LARGE SCALE GENOMIC DNA]</scope>
    <source>
        <strain evidence="9">DFY41</strain>
    </source>
</reference>
<evidence type="ECO:0000256" key="5">
    <source>
        <dbReference type="ARBA" id="ARBA00023136"/>
    </source>
</evidence>